<keyword evidence="1" id="KW-1133">Transmembrane helix</keyword>
<protein>
    <submittedName>
        <fullName evidence="3">Uncharacterized protein</fullName>
    </submittedName>
</protein>
<feature type="transmembrane region" description="Helical" evidence="1">
    <location>
        <begin position="40"/>
        <end position="61"/>
    </location>
</feature>
<feature type="chain" id="PRO_5034936256" evidence="2">
    <location>
        <begin position="25"/>
        <end position="167"/>
    </location>
</feature>
<keyword evidence="1" id="KW-0472">Membrane</keyword>
<evidence type="ECO:0000313" key="3">
    <source>
        <dbReference type="EMBL" id="CAG6769600.1"/>
    </source>
</evidence>
<reference evidence="3" key="1">
    <citation type="submission" date="2021-05" db="EMBL/GenBank/DDBJ databases">
        <authorList>
            <person name="Alioto T."/>
            <person name="Alioto T."/>
            <person name="Gomez Garrido J."/>
        </authorList>
    </citation>
    <scope>NUCLEOTIDE SEQUENCE</scope>
</reference>
<keyword evidence="2" id="KW-0732">Signal</keyword>
<evidence type="ECO:0000256" key="2">
    <source>
        <dbReference type="SAM" id="SignalP"/>
    </source>
</evidence>
<dbReference type="EMBL" id="HBUF01579393">
    <property type="protein sequence ID" value="CAG6769600.1"/>
    <property type="molecule type" value="Transcribed_RNA"/>
</dbReference>
<sequence length="167" mass="19025">MFSSIIPILFIPLSLCFFSSVSHSQPTLFSSLVSSSFLPGGIRIFCCFLLILFFLLCLVPLHLNPIPISLPPSLSPSTVSGSSSSQYHPYLFTLFYLPRSLVPLNPYLFTLVYLPRPQLAHAVFHYVLSFYLHEFIIASNFCNNYSFQGVLLNYLMPYIFYVNFKVL</sequence>
<proteinExistence type="predicted"/>
<dbReference type="AlphaFoldDB" id="A0A8D9ARA5"/>
<keyword evidence="1" id="KW-0812">Transmembrane</keyword>
<evidence type="ECO:0000256" key="1">
    <source>
        <dbReference type="SAM" id="Phobius"/>
    </source>
</evidence>
<feature type="signal peptide" evidence="2">
    <location>
        <begin position="1"/>
        <end position="24"/>
    </location>
</feature>
<name>A0A8D9ARA5_9HEMI</name>
<accession>A0A8D9ARA5</accession>
<organism evidence="3">
    <name type="scientific">Cacopsylla melanoneura</name>
    <dbReference type="NCBI Taxonomy" id="428564"/>
    <lineage>
        <taxon>Eukaryota</taxon>
        <taxon>Metazoa</taxon>
        <taxon>Ecdysozoa</taxon>
        <taxon>Arthropoda</taxon>
        <taxon>Hexapoda</taxon>
        <taxon>Insecta</taxon>
        <taxon>Pterygota</taxon>
        <taxon>Neoptera</taxon>
        <taxon>Paraneoptera</taxon>
        <taxon>Hemiptera</taxon>
        <taxon>Sternorrhyncha</taxon>
        <taxon>Psylloidea</taxon>
        <taxon>Psyllidae</taxon>
        <taxon>Psyllinae</taxon>
        <taxon>Cacopsylla</taxon>
    </lineage>
</organism>